<comment type="caution">
    <text evidence="1">The sequence shown here is derived from an EMBL/GenBank/DDBJ whole genome shotgun (WGS) entry which is preliminary data.</text>
</comment>
<sequence>MSLAESKNESREVGLLDLPNELLLFIIEDEDMCWRDHLSVHHVSSRLLQLTFKHVYDGKRDVFHHACSSANLDLMIECVKHGDVPTGRLWHDPDRPFYDTPLDLLSSEFQDGDCSADQYIKAAE</sequence>
<organism evidence="1 2">
    <name type="scientific">Gibberella nygamai</name>
    <name type="common">Bean root rot disease fungus</name>
    <name type="synonym">Fusarium nygamai</name>
    <dbReference type="NCBI Taxonomy" id="42673"/>
    <lineage>
        <taxon>Eukaryota</taxon>
        <taxon>Fungi</taxon>
        <taxon>Dikarya</taxon>
        <taxon>Ascomycota</taxon>
        <taxon>Pezizomycotina</taxon>
        <taxon>Sordariomycetes</taxon>
        <taxon>Hypocreomycetidae</taxon>
        <taxon>Hypocreales</taxon>
        <taxon>Nectriaceae</taxon>
        <taxon>Fusarium</taxon>
        <taxon>Fusarium fujikuroi species complex</taxon>
    </lineage>
</organism>
<protein>
    <submittedName>
        <fullName evidence="1">Uncharacterized protein</fullName>
    </submittedName>
</protein>
<proteinExistence type="predicted"/>
<keyword evidence="2" id="KW-1185">Reference proteome</keyword>
<dbReference type="EMBL" id="MTQA01000123">
    <property type="protein sequence ID" value="PNP77812.1"/>
    <property type="molecule type" value="Genomic_DNA"/>
</dbReference>
<evidence type="ECO:0000313" key="1">
    <source>
        <dbReference type="EMBL" id="PNP77812.1"/>
    </source>
</evidence>
<dbReference type="Proteomes" id="UP000236664">
    <property type="component" value="Unassembled WGS sequence"/>
</dbReference>
<gene>
    <name evidence="1" type="ORF">FNYG_08893</name>
</gene>
<name>A0A2K0W6B3_GIBNY</name>
<accession>A0A2K0W6B3</accession>
<reference evidence="1 2" key="1">
    <citation type="submission" date="2017-06" db="EMBL/GenBank/DDBJ databases">
        <title>Genome of Fusarium nygamai isolate CS10214.</title>
        <authorList>
            <person name="Gardiner D.M."/>
            <person name="Obanor F."/>
            <person name="Kazan K."/>
        </authorList>
    </citation>
    <scope>NUCLEOTIDE SEQUENCE [LARGE SCALE GENOMIC DNA]</scope>
    <source>
        <strain evidence="1 2">CS10214</strain>
    </source>
</reference>
<dbReference type="OrthoDB" id="5102725at2759"/>
<evidence type="ECO:0000313" key="2">
    <source>
        <dbReference type="Proteomes" id="UP000236664"/>
    </source>
</evidence>
<dbReference type="AlphaFoldDB" id="A0A2K0W6B3"/>